<sequence>MFTSLISRNVRIGEHRTSVRLEPELWEALEDICMREDLSLHDVCTEVAQQDRSGGFTSALRVFVIRYFRAAAAGRDVRSPVMALRRRAA</sequence>
<evidence type="ECO:0000259" key="1">
    <source>
        <dbReference type="Pfam" id="PF13467"/>
    </source>
</evidence>
<dbReference type="Pfam" id="PF13467">
    <property type="entry name" value="RHH_4"/>
    <property type="match status" value="1"/>
</dbReference>
<dbReference type="EMBL" id="JAMZFT010000002">
    <property type="protein sequence ID" value="MCP1336159.1"/>
    <property type="molecule type" value="Genomic_DNA"/>
</dbReference>
<keyword evidence="3" id="KW-1185">Reference proteome</keyword>
<protein>
    <submittedName>
        <fullName evidence="2">Ribbon-helix-helix domain-containing protein</fullName>
    </submittedName>
</protein>
<dbReference type="AlphaFoldDB" id="A0A9J6PHW1"/>
<dbReference type="Gene3D" id="1.10.3990.20">
    <property type="entry name" value="protein bp1543"/>
    <property type="match status" value="1"/>
</dbReference>
<evidence type="ECO:0000313" key="2">
    <source>
        <dbReference type="EMBL" id="MCP1336159.1"/>
    </source>
</evidence>
<organism evidence="2 3">
    <name type="scientific">Futiania mangrovi</name>
    <dbReference type="NCBI Taxonomy" id="2959716"/>
    <lineage>
        <taxon>Bacteria</taxon>
        <taxon>Pseudomonadati</taxon>
        <taxon>Pseudomonadota</taxon>
        <taxon>Alphaproteobacteria</taxon>
        <taxon>Futianiales</taxon>
        <taxon>Futianiaceae</taxon>
        <taxon>Futiania</taxon>
    </lineage>
</organism>
<evidence type="ECO:0000313" key="3">
    <source>
        <dbReference type="Proteomes" id="UP001055804"/>
    </source>
</evidence>
<dbReference type="RefSeq" id="WP_269332128.1">
    <property type="nucleotide sequence ID" value="NZ_JAMZFT010000002.1"/>
</dbReference>
<accession>A0A9J6PHW1</accession>
<dbReference type="InterPro" id="IPR027373">
    <property type="entry name" value="RHH_dom"/>
</dbReference>
<comment type="caution">
    <text evidence="2">The sequence shown here is derived from an EMBL/GenBank/DDBJ whole genome shotgun (WGS) entry which is preliminary data.</text>
</comment>
<reference evidence="2" key="1">
    <citation type="submission" date="2022-06" db="EMBL/GenBank/DDBJ databases">
        <title>Isolation and Genomics of Futiania mangrovii gen. nov., sp. nov., a Rare and Metabolically-versatile member in the Class Alphaproteobacteria.</title>
        <authorList>
            <person name="Liu L."/>
            <person name="Huang W.-C."/>
            <person name="Pan J."/>
            <person name="Li J."/>
            <person name="Huang Y."/>
            <person name="Du H."/>
            <person name="Liu Y."/>
            <person name="Li M."/>
        </authorList>
    </citation>
    <scope>NUCLEOTIDE SEQUENCE</scope>
    <source>
        <strain evidence="2">FT118</strain>
    </source>
</reference>
<feature type="domain" description="Ribbon-helix-helix" evidence="1">
    <location>
        <begin position="6"/>
        <end position="68"/>
    </location>
</feature>
<name>A0A9J6PHW1_9PROT</name>
<proteinExistence type="predicted"/>
<dbReference type="Proteomes" id="UP001055804">
    <property type="component" value="Unassembled WGS sequence"/>
</dbReference>
<dbReference type="InterPro" id="IPR038268">
    <property type="entry name" value="RHH_sf"/>
</dbReference>
<gene>
    <name evidence="2" type="ORF">NJQ99_07060</name>
</gene>